<accession>A0A6L7EQT2</accession>
<comment type="caution">
    <text evidence="8">The sequence shown here is derived from an EMBL/GenBank/DDBJ whole genome shotgun (WGS) entry which is preliminary data.</text>
</comment>
<evidence type="ECO:0000256" key="7">
    <source>
        <dbReference type="SAM" id="Phobius"/>
    </source>
</evidence>
<keyword evidence="5 7" id="KW-1133">Transmembrane helix</keyword>
<comment type="similarity">
    <text evidence="2">Belongs to the FliR/MopE/SpaR family.</text>
</comment>
<dbReference type="AlphaFoldDB" id="A0A6L7EQT2"/>
<dbReference type="EMBL" id="WUEK01000001">
    <property type="protein sequence ID" value="MXG87968.1"/>
    <property type="molecule type" value="Genomic_DNA"/>
</dbReference>
<evidence type="ECO:0000256" key="5">
    <source>
        <dbReference type="ARBA" id="ARBA00022989"/>
    </source>
</evidence>
<evidence type="ECO:0000256" key="3">
    <source>
        <dbReference type="ARBA" id="ARBA00022475"/>
    </source>
</evidence>
<dbReference type="RefSeq" id="WP_160873979.1">
    <property type="nucleotide sequence ID" value="NZ_WUEK01000001.1"/>
</dbReference>
<dbReference type="Proteomes" id="UP000473325">
    <property type="component" value="Unassembled WGS sequence"/>
</dbReference>
<evidence type="ECO:0000256" key="4">
    <source>
        <dbReference type="ARBA" id="ARBA00022692"/>
    </source>
</evidence>
<feature type="transmembrane region" description="Helical" evidence="7">
    <location>
        <begin position="75"/>
        <end position="108"/>
    </location>
</feature>
<feature type="transmembrane region" description="Helical" evidence="7">
    <location>
        <begin position="129"/>
        <end position="148"/>
    </location>
</feature>
<keyword evidence="4 7" id="KW-0812">Transmembrane</keyword>
<comment type="subcellular location">
    <subcellularLocation>
        <location evidence="1">Cell membrane</location>
        <topology evidence="1">Multi-pass membrane protein</topology>
    </subcellularLocation>
</comment>
<keyword evidence="3" id="KW-1003">Cell membrane</keyword>
<dbReference type="GO" id="GO:0005886">
    <property type="term" value="C:plasma membrane"/>
    <property type="evidence" value="ECO:0007669"/>
    <property type="project" value="UniProtKB-SubCell"/>
</dbReference>
<keyword evidence="9" id="KW-1185">Reference proteome</keyword>
<evidence type="ECO:0000313" key="9">
    <source>
        <dbReference type="Proteomes" id="UP000473325"/>
    </source>
</evidence>
<dbReference type="PRINTS" id="PR00953">
    <property type="entry name" value="TYPE3IMRPROT"/>
</dbReference>
<name>A0A6L7EQT2_9ACTN</name>
<keyword evidence="6 7" id="KW-0472">Membrane</keyword>
<sequence>MEVSIAGEPAVGFLLVSLRIVAWLVVVPPFSSRAVPTMVKVVLAVALSFCAAPGATGAGIDLGGFAFLLTVLTQIAIGLAMGFVTMLLLGSIAAAGSLVDVFGGFSLAQGFDPLGQNSSTVFGTFHQMLATVLLFVSGGYLIVIGGLLKTFSVLPVGATPDLSRSTEIVTTAFTLFLVTAVQIALPLVAVLFVADLGLALLTKVAPQLNALNVMFPAKIGLTLLVVGLSFPLLPGVLDNIVEHVLDAMSAIAGSAG</sequence>
<protein>
    <submittedName>
        <fullName evidence="8">Type III secretion protein</fullName>
    </submittedName>
</protein>
<evidence type="ECO:0000256" key="6">
    <source>
        <dbReference type="ARBA" id="ARBA00023136"/>
    </source>
</evidence>
<feature type="transmembrane region" description="Helical" evidence="7">
    <location>
        <begin position="168"/>
        <end position="201"/>
    </location>
</feature>
<evidence type="ECO:0000256" key="2">
    <source>
        <dbReference type="ARBA" id="ARBA00009772"/>
    </source>
</evidence>
<dbReference type="PANTHER" id="PTHR30065:SF1">
    <property type="entry name" value="SURFACE PRESENTATION OF ANTIGENS PROTEIN SPAR"/>
    <property type="match status" value="1"/>
</dbReference>
<dbReference type="InterPro" id="IPR002010">
    <property type="entry name" value="T3SS_IM_R"/>
</dbReference>
<feature type="transmembrane region" description="Helical" evidence="7">
    <location>
        <begin position="213"/>
        <end position="233"/>
    </location>
</feature>
<evidence type="ECO:0000256" key="1">
    <source>
        <dbReference type="ARBA" id="ARBA00004651"/>
    </source>
</evidence>
<dbReference type="Pfam" id="PF01311">
    <property type="entry name" value="Bac_export_1"/>
    <property type="match status" value="1"/>
</dbReference>
<dbReference type="PANTHER" id="PTHR30065">
    <property type="entry name" value="FLAGELLAR BIOSYNTHETIC PROTEIN FLIR"/>
    <property type="match status" value="1"/>
</dbReference>
<gene>
    <name evidence="8" type="ORF">GRQ65_00200</name>
</gene>
<feature type="transmembrane region" description="Helical" evidence="7">
    <location>
        <begin position="12"/>
        <end position="30"/>
    </location>
</feature>
<proteinExistence type="inferred from homology"/>
<organism evidence="8 9">
    <name type="scientific">Nocardioides flavescens</name>
    <dbReference type="NCBI Taxonomy" id="2691959"/>
    <lineage>
        <taxon>Bacteria</taxon>
        <taxon>Bacillati</taxon>
        <taxon>Actinomycetota</taxon>
        <taxon>Actinomycetes</taxon>
        <taxon>Propionibacteriales</taxon>
        <taxon>Nocardioidaceae</taxon>
        <taxon>Nocardioides</taxon>
    </lineage>
</organism>
<dbReference type="GO" id="GO:0006605">
    <property type="term" value="P:protein targeting"/>
    <property type="evidence" value="ECO:0007669"/>
    <property type="project" value="InterPro"/>
</dbReference>
<reference evidence="8 9" key="1">
    <citation type="submission" date="2019-12" db="EMBL/GenBank/DDBJ databases">
        <authorList>
            <person name="Kun Z."/>
        </authorList>
    </citation>
    <scope>NUCLEOTIDE SEQUENCE [LARGE SCALE GENOMIC DNA]</scope>
    <source>
        <strain evidence="8 9">YIM 123512</strain>
    </source>
</reference>
<feature type="transmembrane region" description="Helical" evidence="7">
    <location>
        <begin position="42"/>
        <end position="69"/>
    </location>
</feature>
<evidence type="ECO:0000313" key="8">
    <source>
        <dbReference type="EMBL" id="MXG87968.1"/>
    </source>
</evidence>